<sequence>MHHITISLYLHYIIFFLNIYLKILKEHFLICNPRQFAKYILHSIKHCIFFPTSQ</sequence>
<proteinExistence type="predicted"/>
<feature type="transmembrane region" description="Helical" evidence="1">
    <location>
        <begin position="6"/>
        <end position="24"/>
    </location>
</feature>
<keyword evidence="1" id="KW-0812">Transmembrane</keyword>
<dbReference type="EMBL" id="GBXM01014405">
    <property type="protein sequence ID" value="JAH94172.1"/>
    <property type="molecule type" value="Transcribed_RNA"/>
</dbReference>
<dbReference type="AlphaFoldDB" id="A0A0E9WUS5"/>
<name>A0A0E9WUS5_ANGAN</name>
<organism evidence="2">
    <name type="scientific">Anguilla anguilla</name>
    <name type="common">European freshwater eel</name>
    <name type="synonym">Muraena anguilla</name>
    <dbReference type="NCBI Taxonomy" id="7936"/>
    <lineage>
        <taxon>Eukaryota</taxon>
        <taxon>Metazoa</taxon>
        <taxon>Chordata</taxon>
        <taxon>Craniata</taxon>
        <taxon>Vertebrata</taxon>
        <taxon>Euteleostomi</taxon>
        <taxon>Actinopterygii</taxon>
        <taxon>Neopterygii</taxon>
        <taxon>Teleostei</taxon>
        <taxon>Anguilliformes</taxon>
        <taxon>Anguillidae</taxon>
        <taxon>Anguilla</taxon>
    </lineage>
</organism>
<evidence type="ECO:0000256" key="1">
    <source>
        <dbReference type="SAM" id="Phobius"/>
    </source>
</evidence>
<evidence type="ECO:0000313" key="2">
    <source>
        <dbReference type="EMBL" id="JAH94172.1"/>
    </source>
</evidence>
<accession>A0A0E9WUS5</accession>
<keyword evidence="1" id="KW-1133">Transmembrane helix</keyword>
<reference evidence="2" key="1">
    <citation type="submission" date="2014-11" db="EMBL/GenBank/DDBJ databases">
        <authorList>
            <person name="Amaro Gonzalez C."/>
        </authorList>
    </citation>
    <scope>NUCLEOTIDE SEQUENCE</scope>
</reference>
<keyword evidence="1" id="KW-0472">Membrane</keyword>
<reference evidence="2" key="2">
    <citation type="journal article" date="2015" name="Fish Shellfish Immunol.">
        <title>Early steps in the European eel (Anguilla anguilla)-Vibrio vulnificus interaction in the gills: Role of the RtxA13 toxin.</title>
        <authorList>
            <person name="Callol A."/>
            <person name="Pajuelo D."/>
            <person name="Ebbesson L."/>
            <person name="Teles M."/>
            <person name="MacKenzie S."/>
            <person name="Amaro C."/>
        </authorList>
    </citation>
    <scope>NUCLEOTIDE SEQUENCE</scope>
</reference>
<protein>
    <submittedName>
        <fullName evidence="2">Uncharacterized protein</fullName>
    </submittedName>
</protein>